<keyword evidence="2" id="KW-1185">Reference proteome</keyword>
<proteinExistence type="predicted"/>
<evidence type="ECO:0000313" key="1">
    <source>
        <dbReference type="EMBL" id="KAJ8120908.1"/>
    </source>
</evidence>
<gene>
    <name evidence="1" type="ORF">ONZ43_g2509</name>
</gene>
<protein>
    <submittedName>
        <fullName evidence="1">Uncharacterized protein</fullName>
    </submittedName>
</protein>
<sequence length="350" mass="39960">MATVNNPNLQVPSSAWERLEKGSYDENDLWIVVMGVTGSGKTTFISRLLGRELVVGHDLESCTSDVDFFDLKYKGKTLHLIDTPGFDDTYRTDIDILTTIVNWLNKAYKENLCLSGIVYLHPINYNRMGNSHMKNMTMFKKLCGPTRLPSVVFATTMWTNADREIQLKRHDELSLSESYWGNIVTKENVFQHYDSAGSAFKIIDHILTQRAKIVLEIQRQMVDEGLRLVQTSVGQELNKELLKQRDEFERRLKEAERRMQEEIAKGNREAAEDSRRVREEMQHKYDIAEQQRLQLDKSMQALLDQKNAELKQKRGKKSKRRKAAMAMKVLGTMGTVTAAIVGGVLGGTNG</sequence>
<evidence type="ECO:0000313" key="2">
    <source>
        <dbReference type="Proteomes" id="UP001153334"/>
    </source>
</evidence>
<name>A0ACC2J0J5_9PEZI</name>
<accession>A0ACC2J0J5</accession>
<dbReference type="Proteomes" id="UP001153334">
    <property type="component" value="Unassembled WGS sequence"/>
</dbReference>
<organism evidence="1 2">
    <name type="scientific">Nemania bipapillata</name>
    <dbReference type="NCBI Taxonomy" id="110536"/>
    <lineage>
        <taxon>Eukaryota</taxon>
        <taxon>Fungi</taxon>
        <taxon>Dikarya</taxon>
        <taxon>Ascomycota</taxon>
        <taxon>Pezizomycotina</taxon>
        <taxon>Sordariomycetes</taxon>
        <taxon>Xylariomycetidae</taxon>
        <taxon>Xylariales</taxon>
        <taxon>Xylariaceae</taxon>
        <taxon>Nemania</taxon>
    </lineage>
</organism>
<comment type="caution">
    <text evidence="1">The sequence shown here is derived from an EMBL/GenBank/DDBJ whole genome shotgun (WGS) entry which is preliminary data.</text>
</comment>
<dbReference type="EMBL" id="JAPESX010000518">
    <property type="protein sequence ID" value="KAJ8120908.1"/>
    <property type="molecule type" value="Genomic_DNA"/>
</dbReference>
<reference evidence="1" key="1">
    <citation type="submission" date="2022-11" db="EMBL/GenBank/DDBJ databases">
        <title>Genome Sequence of Nemania bipapillata.</title>
        <authorList>
            <person name="Buettner E."/>
        </authorList>
    </citation>
    <scope>NUCLEOTIDE SEQUENCE</scope>
    <source>
        <strain evidence="1">CP14</strain>
    </source>
</reference>